<sequence>MLSFIDTPPSDGSSPRVRGQPSLAQFHCIQVRIIPARAGPTGPVGSHRIGRQDHPRACGANHRHMRSHPFPRGSSPRVRGQPPAYAISPVPSRIIPARAGPTAWRTSPARSTTDHPRACGANEFVVDFPTLASDHPRACGANIPGSTGKSISSGSSPRVRGQQLVRDDRGGHDRIIPARAGPTAPLRTSRWDGADHPRACGANLSDVMLLAAMFGSSPRVRGQPGRLCLGPSDAGSSPRVRGQLSMRTSCSSPTRIIPARAGPTCRRKLAIGPYPDHPRACGANRRIRWRWARILGSSPRVRGQPHQSYDMASRRRIIPARAGPTSQATHIPGIGADHPRACGANFATLTGYQPSDGSSPRVRGQRSWDVAIWASMRIIPARAGPTSSLLEMRRIPTDHPRACAGPTRWPTRWEGHVSDHPRACGANLLAVRGSCQKFGSSPRVRGQPPGFISGMKRNADHPRACGANHKELLADMQKVGSSPRVRGQRHSLVVGAPRSRIIPARAGPTTP</sequence>
<protein>
    <submittedName>
        <fullName evidence="2">Uncharacterized protein</fullName>
    </submittedName>
</protein>
<dbReference type="EMBL" id="JGZO01000006">
    <property type="protein sequence ID" value="KFI94768.1"/>
    <property type="molecule type" value="Genomic_DNA"/>
</dbReference>
<dbReference type="eggNOG" id="ENOG5032V99">
    <property type="taxonomic scope" value="Bacteria"/>
</dbReference>
<proteinExistence type="predicted"/>
<dbReference type="STRING" id="158787.BSCA_0823"/>
<reference evidence="2 3" key="1">
    <citation type="submission" date="2014-03" db="EMBL/GenBank/DDBJ databases">
        <title>Genomics of Bifidobacteria.</title>
        <authorList>
            <person name="Ventura M."/>
            <person name="Milani C."/>
            <person name="Lugli G.A."/>
        </authorList>
    </citation>
    <scope>NUCLEOTIDE SEQUENCE [LARGE SCALE GENOMIC DNA]</scope>
    <source>
        <strain evidence="2 3">LMG 21589</strain>
    </source>
</reference>
<dbReference type="AntiFam" id="ANF00006">
    <property type="entry name" value="Translation of CRISPR region"/>
</dbReference>
<feature type="region of interest" description="Disordered" evidence="1">
    <location>
        <begin position="141"/>
        <end position="192"/>
    </location>
</feature>
<gene>
    <name evidence="2" type="ORF">BSCA_0823</name>
</gene>
<feature type="compositionally biased region" description="Low complexity" evidence="1">
    <location>
        <begin position="145"/>
        <end position="156"/>
    </location>
</feature>
<evidence type="ECO:0000313" key="2">
    <source>
        <dbReference type="EMBL" id="KFI94768.1"/>
    </source>
</evidence>
<evidence type="ECO:0000313" key="3">
    <source>
        <dbReference type="Proteomes" id="UP000029033"/>
    </source>
</evidence>
<feature type="compositionally biased region" description="Basic and acidic residues" evidence="1">
    <location>
        <begin position="165"/>
        <end position="176"/>
    </location>
</feature>
<keyword evidence="3" id="KW-1185">Reference proteome</keyword>
<dbReference type="AlphaFoldDB" id="A0A087DGW8"/>
<organism evidence="2 3">
    <name type="scientific">Bifidobacterium scardovii</name>
    <dbReference type="NCBI Taxonomy" id="158787"/>
    <lineage>
        <taxon>Bacteria</taxon>
        <taxon>Bacillati</taxon>
        <taxon>Actinomycetota</taxon>
        <taxon>Actinomycetes</taxon>
        <taxon>Bifidobacteriales</taxon>
        <taxon>Bifidobacteriaceae</taxon>
        <taxon>Bifidobacterium</taxon>
    </lineage>
</organism>
<name>A0A087DGW8_9BIFI</name>
<comment type="caution">
    <text evidence="2">The sequence shown here is derived from an EMBL/GenBank/DDBJ whole genome shotgun (WGS) entry which is preliminary data.</text>
</comment>
<accession>A0A087DGW8</accession>
<evidence type="ECO:0000256" key="1">
    <source>
        <dbReference type="SAM" id="MobiDB-lite"/>
    </source>
</evidence>
<dbReference type="Proteomes" id="UP000029033">
    <property type="component" value="Unassembled WGS sequence"/>
</dbReference>
<dbReference type="AntiFam" id="ANF00057">
    <property type="entry name" value="Translation of E. coli type CRISPR repeat"/>
</dbReference>
<feature type="region of interest" description="Disordered" evidence="1">
    <location>
        <begin position="58"/>
        <end position="80"/>
    </location>
</feature>